<dbReference type="Proteomes" id="UP000533306">
    <property type="component" value="Unassembled WGS sequence"/>
</dbReference>
<comment type="caution">
    <text evidence="2">The sequence shown here is derived from an EMBL/GenBank/DDBJ whole genome shotgun (WGS) entry which is preliminary data.</text>
</comment>
<accession>A0A7W9S4U4</accession>
<gene>
    <name evidence="2" type="ORF">HNR59_003219</name>
</gene>
<name>A0A7W9S4U4_9HYPH</name>
<evidence type="ECO:0000256" key="1">
    <source>
        <dbReference type="SAM" id="MobiDB-lite"/>
    </source>
</evidence>
<protein>
    <submittedName>
        <fullName evidence="2">Uncharacterized protein</fullName>
    </submittedName>
</protein>
<feature type="region of interest" description="Disordered" evidence="1">
    <location>
        <begin position="75"/>
        <end position="97"/>
    </location>
</feature>
<dbReference type="AlphaFoldDB" id="A0A7W9S4U4"/>
<reference evidence="2 3" key="1">
    <citation type="submission" date="2020-08" db="EMBL/GenBank/DDBJ databases">
        <title>Genomic Encyclopedia of Type Strains, Phase IV (KMG-IV): sequencing the most valuable type-strain genomes for metagenomic binning, comparative biology and taxonomic classification.</title>
        <authorList>
            <person name="Goeker M."/>
        </authorList>
    </citation>
    <scope>NUCLEOTIDE SEQUENCE [LARGE SCALE GENOMIC DNA]</scope>
    <source>
        <strain evidence="2 3">DSM 11099</strain>
    </source>
</reference>
<evidence type="ECO:0000313" key="3">
    <source>
        <dbReference type="Proteomes" id="UP000533306"/>
    </source>
</evidence>
<keyword evidence="3" id="KW-1185">Reference proteome</keyword>
<proteinExistence type="predicted"/>
<organism evidence="2 3">
    <name type="scientific">Aquamicrobium lusatiense</name>
    <dbReference type="NCBI Taxonomy" id="89772"/>
    <lineage>
        <taxon>Bacteria</taxon>
        <taxon>Pseudomonadati</taxon>
        <taxon>Pseudomonadota</taxon>
        <taxon>Alphaproteobacteria</taxon>
        <taxon>Hyphomicrobiales</taxon>
        <taxon>Phyllobacteriaceae</taxon>
        <taxon>Aquamicrobium</taxon>
    </lineage>
</organism>
<feature type="compositionally biased region" description="Basic and acidic residues" evidence="1">
    <location>
        <begin position="175"/>
        <end position="191"/>
    </location>
</feature>
<sequence length="191" mass="20041">MAGNAQRLALAGHVVAVHERDLLAVELVRSAAVELEVAGRRLNIGTGGAQRLAAVPGFDGGQFLKVVGDKLREPHQQASALGGGQARPRAALEGSAGRSHGTVHILCIAGGDFRENDALGRRDDGQRRTRRGRLPAIVDEAALCGPQSGLTRIVFSHAAALPDRPAAIPPNAAGRKPDRPKPPRRLRDGLP</sequence>
<feature type="region of interest" description="Disordered" evidence="1">
    <location>
        <begin position="162"/>
        <end position="191"/>
    </location>
</feature>
<evidence type="ECO:0000313" key="2">
    <source>
        <dbReference type="EMBL" id="MBB6013825.1"/>
    </source>
</evidence>
<dbReference type="EMBL" id="JACHEU010000003">
    <property type="protein sequence ID" value="MBB6013825.1"/>
    <property type="molecule type" value="Genomic_DNA"/>
</dbReference>